<gene>
    <name evidence="1" type="ORF">E5329_26405</name>
</gene>
<dbReference type="EMBL" id="SRYA01000110">
    <property type="protein sequence ID" value="TGY87714.1"/>
    <property type="molecule type" value="Genomic_DNA"/>
</dbReference>
<accession>A0AC61RP45</accession>
<reference evidence="1" key="1">
    <citation type="submission" date="2019-04" db="EMBL/GenBank/DDBJ databases">
        <title>Microbes associate with the intestines of laboratory mice.</title>
        <authorList>
            <person name="Navarre W."/>
            <person name="Wong E."/>
            <person name="Huang K."/>
            <person name="Tropini C."/>
            <person name="Ng K."/>
            <person name="Yu B."/>
        </authorList>
    </citation>
    <scope>NUCLEOTIDE SEQUENCE</scope>
    <source>
        <strain evidence="1">NM01_1-7b</strain>
    </source>
</reference>
<sequence>MIDNKISAHEIQESMALMERPKLLLLDEPMNAMDKEMVCKIRALLLQLNQEKGVTILITSHNEKDIEVLCTHVYEICEHRLKKIKG</sequence>
<comment type="caution">
    <text evidence="1">The sequence shown here is derived from an EMBL/GenBank/DDBJ whole genome shotgun (WGS) entry which is preliminary data.</text>
</comment>
<name>A0AC61RP45_9FIRM</name>
<dbReference type="Proteomes" id="UP000304953">
    <property type="component" value="Unassembled WGS sequence"/>
</dbReference>
<evidence type="ECO:0000313" key="2">
    <source>
        <dbReference type="Proteomes" id="UP000304953"/>
    </source>
</evidence>
<organism evidence="1 2">
    <name type="scientific">Petralouisia muris</name>
    <dbReference type="NCBI Taxonomy" id="3032872"/>
    <lineage>
        <taxon>Bacteria</taxon>
        <taxon>Bacillati</taxon>
        <taxon>Bacillota</taxon>
        <taxon>Clostridia</taxon>
        <taxon>Lachnospirales</taxon>
        <taxon>Lachnospiraceae</taxon>
        <taxon>Petralouisia</taxon>
    </lineage>
</organism>
<protein>
    <submittedName>
        <fullName evidence="1">Uncharacterized protein</fullName>
    </submittedName>
</protein>
<keyword evidence="2" id="KW-1185">Reference proteome</keyword>
<proteinExistence type="predicted"/>
<evidence type="ECO:0000313" key="1">
    <source>
        <dbReference type="EMBL" id="TGY87714.1"/>
    </source>
</evidence>